<dbReference type="PANTHER" id="PTHR28637">
    <property type="entry name" value="DNA REPLICATION FACTOR CDT1"/>
    <property type="match status" value="1"/>
</dbReference>
<dbReference type="GO" id="GO:0070182">
    <property type="term" value="F:DNA polymerase binding"/>
    <property type="evidence" value="ECO:0007669"/>
    <property type="project" value="TreeGrafter"/>
</dbReference>
<feature type="compositionally biased region" description="Basic and acidic residues" evidence="3">
    <location>
        <begin position="42"/>
        <end position="51"/>
    </location>
</feature>
<organism evidence="5 6">
    <name type="scientific">Chloropicon roscoffensis</name>
    <dbReference type="NCBI Taxonomy" id="1461544"/>
    <lineage>
        <taxon>Eukaryota</taxon>
        <taxon>Viridiplantae</taxon>
        <taxon>Chlorophyta</taxon>
        <taxon>Chloropicophyceae</taxon>
        <taxon>Chloropicales</taxon>
        <taxon>Chloropicaceae</taxon>
        <taxon>Chloropicon</taxon>
    </lineage>
</organism>
<name>A0AAX4P0U9_9CHLO</name>
<evidence type="ECO:0000256" key="2">
    <source>
        <dbReference type="ARBA" id="ARBA00023306"/>
    </source>
</evidence>
<feature type="domain" description="DNA replication factor Cdt1 C-terminal" evidence="4">
    <location>
        <begin position="258"/>
        <end position="328"/>
    </location>
</feature>
<dbReference type="GO" id="GO:0005634">
    <property type="term" value="C:nucleus"/>
    <property type="evidence" value="ECO:0007669"/>
    <property type="project" value="TreeGrafter"/>
</dbReference>
<dbReference type="GO" id="GO:0003677">
    <property type="term" value="F:DNA binding"/>
    <property type="evidence" value="ECO:0007669"/>
    <property type="project" value="InterPro"/>
</dbReference>
<accession>A0AAX4P0U9</accession>
<dbReference type="PANTHER" id="PTHR28637:SF1">
    <property type="entry name" value="DNA REPLICATION FACTOR CDT1"/>
    <property type="match status" value="1"/>
</dbReference>
<dbReference type="GO" id="GO:0000278">
    <property type="term" value="P:mitotic cell cycle"/>
    <property type="evidence" value="ECO:0007669"/>
    <property type="project" value="TreeGrafter"/>
</dbReference>
<feature type="region of interest" description="Disordered" evidence="3">
    <location>
        <begin position="174"/>
        <end position="196"/>
    </location>
</feature>
<evidence type="ECO:0000313" key="5">
    <source>
        <dbReference type="EMBL" id="WZN59907.1"/>
    </source>
</evidence>
<evidence type="ECO:0000256" key="3">
    <source>
        <dbReference type="SAM" id="MobiDB-lite"/>
    </source>
</evidence>
<dbReference type="InterPro" id="IPR032054">
    <property type="entry name" value="Cdt1_C"/>
</dbReference>
<dbReference type="EMBL" id="CP151502">
    <property type="protein sequence ID" value="WZN59907.1"/>
    <property type="molecule type" value="Genomic_DNA"/>
</dbReference>
<keyword evidence="6" id="KW-1185">Reference proteome</keyword>
<sequence>MSSRALKALQQSLGAGGGARKPDRQAPSTPATASAPEKRKRSQLEREEVVHESPSPVDTRGRPSGALPADFALLLAHYEKICFIFGIHANRERRTLHDLQQAFHQLCGREVGLDDLRRLRAAHPGCLSFGYRGLHSKPLRHDLTVQIPKENGAPCFEKHKRALRGELTRLAREGRSLPPLSDLPDRPSNRSMEESERFVKKVIQSYSPQRKGARPGAGSSSTIKAFFQTNKLVSSGALDAVERTHNKTRRLFDEEELEARRKRRNLSQLPALFDRLRGLFRSLNRRAMPLKDVVPSLMSTRKDKSTQQSEIEDQLCLLVDSAPEWCAVRADTRGNRILSLSAGSDVNAVRRKLNLLSQDSP</sequence>
<feature type="compositionally biased region" description="Basic and acidic residues" evidence="3">
    <location>
        <begin position="183"/>
        <end position="196"/>
    </location>
</feature>
<feature type="compositionally biased region" description="Low complexity" evidence="3">
    <location>
        <begin position="1"/>
        <end position="13"/>
    </location>
</feature>
<dbReference type="GO" id="GO:0030174">
    <property type="term" value="P:regulation of DNA-templated DNA replication initiation"/>
    <property type="evidence" value="ECO:0007669"/>
    <property type="project" value="InterPro"/>
</dbReference>
<dbReference type="GO" id="GO:0000076">
    <property type="term" value="P:DNA replication checkpoint signaling"/>
    <property type="evidence" value="ECO:0007669"/>
    <property type="project" value="TreeGrafter"/>
</dbReference>
<proteinExistence type="inferred from homology"/>
<dbReference type="Gene3D" id="1.10.10.1420">
    <property type="entry name" value="DNA replication factor Cdt1, C-terminal WH domain"/>
    <property type="match status" value="1"/>
</dbReference>
<dbReference type="GO" id="GO:0071163">
    <property type="term" value="P:DNA replication preinitiation complex assembly"/>
    <property type="evidence" value="ECO:0007669"/>
    <property type="project" value="InterPro"/>
</dbReference>
<comment type="similarity">
    <text evidence="1">Belongs to the Cdt1 family.</text>
</comment>
<dbReference type="Pfam" id="PF16679">
    <property type="entry name" value="CDT1_C"/>
    <property type="match status" value="1"/>
</dbReference>
<protein>
    <recommendedName>
        <fullName evidence="4">DNA replication factor Cdt1 C-terminal domain-containing protein</fullName>
    </recommendedName>
</protein>
<dbReference type="Proteomes" id="UP001472866">
    <property type="component" value="Chromosome 02"/>
</dbReference>
<gene>
    <name evidence="5" type="ORF">HKI87_02g14350</name>
</gene>
<dbReference type="InterPro" id="IPR038090">
    <property type="entry name" value="Cdt1_C_WH_dom_sf"/>
</dbReference>
<evidence type="ECO:0000256" key="1">
    <source>
        <dbReference type="ARBA" id="ARBA00008356"/>
    </source>
</evidence>
<feature type="compositionally biased region" description="Low complexity" evidence="3">
    <location>
        <begin position="26"/>
        <end position="35"/>
    </location>
</feature>
<evidence type="ECO:0000313" key="6">
    <source>
        <dbReference type="Proteomes" id="UP001472866"/>
    </source>
</evidence>
<feature type="region of interest" description="Disordered" evidence="3">
    <location>
        <begin position="1"/>
        <end position="63"/>
    </location>
</feature>
<dbReference type="AlphaFoldDB" id="A0AAX4P0U9"/>
<keyword evidence="2" id="KW-0131">Cell cycle</keyword>
<dbReference type="InterPro" id="IPR045173">
    <property type="entry name" value="Cdt1"/>
</dbReference>
<evidence type="ECO:0000259" key="4">
    <source>
        <dbReference type="Pfam" id="PF16679"/>
    </source>
</evidence>
<reference evidence="5 6" key="1">
    <citation type="submission" date="2024-03" db="EMBL/GenBank/DDBJ databases">
        <title>Complete genome sequence of the green alga Chloropicon roscoffensis RCC1871.</title>
        <authorList>
            <person name="Lemieux C."/>
            <person name="Pombert J.-F."/>
            <person name="Otis C."/>
            <person name="Turmel M."/>
        </authorList>
    </citation>
    <scope>NUCLEOTIDE SEQUENCE [LARGE SCALE GENOMIC DNA]</scope>
    <source>
        <strain evidence="5 6">RCC1871</strain>
    </source>
</reference>